<name>A0A0M3HJ20_ASCLU</name>
<evidence type="ECO:0000256" key="1">
    <source>
        <dbReference type="SAM" id="Coils"/>
    </source>
</evidence>
<dbReference type="AlphaFoldDB" id="A0A0M3HJ20"/>
<keyword evidence="1" id="KW-0175">Coiled coil</keyword>
<feature type="coiled-coil region" evidence="1">
    <location>
        <begin position="69"/>
        <end position="176"/>
    </location>
</feature>
<evidence type="ECO:0000313" key="2">
    <source>
        <dbReference type="Proteomes" id="UP000036681"/>
    </source>
</evidence>
<reference evidence="3" key="1">
    <citation type="submission" date="2017-02" db="UniProtKB">
        <authorList>
            <consortium name="WormBaseParasite"/>
        </authorList>
    </citation>
    <scope>IDENTIFICATION</scope>
</reference>
<dbReference type="WBParaSite" id="ALUE_0000151501-mRNA-1">
    <property type="protein sequence ID" value="ALUE_0000151501-mRNA-1"/>
    <property type="gene ID" value="ALUE_0000151501"/>
</dbReference>
<keyword evidence="2" id="KW-1185">Reference proteome</keyword>
<organism evidence="2 3">
    <name type="scientific">Ascaris lumbricoides</name>
    <name type="common">Giant roundworm</name>
    <dbReference type="NCBI Taxonomy" id="6252"/>
    <lineage>
        <taxon>Eukaryota</taxon>
        <taxon>Metazoa</taxon>
        <taxon>Ecdysozoa</taxon>
        <taxon>Nematoda</taxon>
        <taxon>Chromadorea</taxon>
        <taxon>Rhabditida</taxon>
        <taxon>Spirurina</taxon>
        <taxon>Ascaridomorpha</taxon>
        <taxon>Ascaridoidea</taxon>
        <taxon>Ascarididae</taxon>
        <taxon>Ascaris</taxon>
    </lineage>
</organism>
<protein>
    <submittedName>
        <fullName evidence="3">TDP43_N domain-containing protein</fullName>
    </submittedName>
</protein>
<evidence type="ECO:0000313" key="3">
    <source>
        <dbReference type="WBParaSite" id="ALUE_0000151501-mRNA-1"/>
    </source>
</evidence>
<accession>A0A0M3HJ20</accession>
<dbReference type="Proteomes" id="UP000036681">
    <property type="component" value="Unplaced"/>
</dbReference>
<proteinExistence type="predicted"/>
<sequence length="176" mass="20364">MICADGSDKLFVVGEEEGWRWGRCFLYRARFKGKRIDLREAGIHLTGSDPLNIATNLWSQSPLMVNVTVKNFSKQKEDLARQLADIAHKMELETKKREDIEKANIRHLNEIEKLKIQITEYEAEVAMLRRHNDELDTQLKMTQAKIVTLENSLTSAQKEIVSLNELNAKLQKEKNE</sequence>